<evidence type="ECO:0000313" key="2">
    <source>
        <dbReference type="Proteomes" id="UP000028933"/>
    </source>
</evidence>
<reference evidence="1 2" key="1">
    <citation type="journal article" date="2013" name="Lancet">
        <title>First case of E anophelis outbreak in an intensive-care unit.</title>
        <authorList>
            <person name="Teo J."/>
            <person name="Tan S.Y."/>
            <person name="Tay M."/>
            <person name="Ding Y."/>
            <person name="Kjelleberg S."/>
            <person name="Givskov M."/>
            <person name="Lin R.T."/>
            <person name="Yang L."/>
        </authorList>
    </citation>
    <scope>NUCLEOTIDE SEQUENCE [LARGE SCALE GENOMIC DNA]</scope>
    <source>
        <strain evidence="1 2">NUHP1</strain>
    </source>
</reference>
<proteinExistence type="predicted"/>
<name>A0A077EIU2_9FLAO</name>
<dbReference type="Proteomes" id="UP000028933">
    <property type="component" value="Chromosome"/>
</dbReference>
<dbReference type="EMBL" id="CP007547">
    <property type="protein sequence ID" value="AIL47551.1"/>
    <property type="molecule type" value="Genomic_DNA"/>
</dbReference>
<sequence length="68" mass="7867">MNKPTKKRQTYNTEAVKVLADEFGVTPQFVRQCIRKEKYSLTADAIRKKYYELAGPSERAINDFKSGH</sequence>
<dbReference type="eggNOG" id="ENOG502ZZQS">
    <property type="taxonomic scope" value="Bacteria"/>
</dbReference>
<dbReference type="HOGENOM" id="CLU_2787253_0_0_10"/>
<protein>
    <submittedName>
        <fullName evidence="1">Uncharacterized protein</fullName>
    </submittedName>
</protein>
<organism evidence="1 2">
    <name type="scientific">Elizabethkingia anophelis NUHP1</name>
    <dbReference type="NCBI Taxonomy" id="1338011"/>
    <lineage>
        <taxon>Bacteria</taxon>
        <taxon>Pseudomonadati</taxon>
        <taxon>Bacteroidota</taxon>
        <taxon>Flavobacteriia</taxon>
        <taxon>Flavobacteriales</taxon>
        <taxon>Weeksellaceae</taxon>
        <taxon>Elizabethkingia</taxon>
    </lineage>
</organism>
<dbReference type="RefSeq" id="WP_024564018.1">
    <property type="nucleotide sequence ID" value="NZ_CP007547.1"/>
</dbReference>
<evidence type="ECO:0000313" key="1">
    <source>
        <dbReference type="EMBL" id="AIL47551.1"/>
    </source>
</evidence>
<dbReference type="KEGG" id="eao:BD94_3776"/>
<accession>A0A077EIU2</accession>
<dbReference type="STRING" id="1338011.BD94_3776"/>
<gene>
    <name evidence="1" type="ORF">BD94_3776</name>
</gene>
<dbReference type="AlphaFoldDB" id="A0A077EIU2"/>